<gene>
    <name evidence="1" type="ORF">H9650_00090</name>
</gene>
<evidence type="ECO:0000313" key="1">
    <source>
        <dbReference type="EMBL" id="MBD7942510.1"/>
    </source>
</evidence>
<dbReference type="Proteomes" id="UP000640786">
    <property type="component" value="Unassembled WGS sequence"/>
</dbReference>
<dbReference type="EMBL" id="JACSQO010000001">
    <property type="protein sequence ID" value="MBD7942510.1"/>
    <property type="molecule type" value="Genomic_DNA"/>
</dbReference>
<sequence>MPTLYELQGSYAQIQQMIVDGAGGLEETLESIEGAIEEKLEAYVMVIRNLEADVIAYDTEEKRFKERKAIAKKGINRMKQAIEETMKLSNRDEVKTEKFNIKFRNNAPSVHILDESLIPKEFIKIERTISKAELAKRLKESEIPGVKLVVNKSLQIK</sequence>
<reference evidence="1 2" key="1">
    <citation type="submission" date="2020-08" db="EMBL/GenBank/DDBJ databases">
        <title>A Genomic Blueprint of the Chicken Gut Microbiome.</title>
        <authorList>
            <person name="Gilroy R."/>
            <person name="Ravi A."/>
            <person name="Getino M."/>
            <person name="Pursley I."/>
            <person name="Horton D.L."/>
            <person name="Alikhan N.-F."/>
            <person name="Baker D."/>
            <person name="Gharbi K."/>
            <person name="Hall N."/>
            <person name="Watson M."/>
            <person name="Adriaenssens E.M."/>
            <person name="Foster-Nyarko E."/>
            <person name="Jarju S."/>
            <person name="Secka A."/>
            <person name="Antonio M."/>
            <person name="Oren A."/>
            <person name="Chaudhuri R."/>
            <person name="La Ragione R.M."/>
            <person name="Hildebrand F."/>
            <person name="Pallen M.J."/>
        </authorList>
    </citation>
    <scope>NUCLEOTIDE SEQUENCE [LARGE SCALE GENOMIC DNA]</scope>
    <source>
        <strain evidence="1 2">Sa2BUA9</strain>
    </source>
</reference>
<evidence type="ECO:0000313" key="2">
    <source>
        <dbReference type="Proteomes" id="UP000640786"/>
    </source>
</evidence>
<organism evidence="1 2">
    <name type="scientific">Psychrobacillus faecigallinarum</name>
    <dbReference type="NCBI Taxonomy" id="2762235"/>
    <lineage>
        <taxon>Bacteria</taxon>
        <taxon>Bacillati</taxon>
        <taxon>Bacillota</taxon>
        <taxon>Bacilli</taxon>
        <taxon>Bacillales</taxon>
        <taxon>Bacillaceae</taxon>
        <taxon>Psychrobacillus</taxon>
    </lineage>
</organism>
<accession>A0ABR8R3Z1</accession>
<keyword evidence="2" id="KW-1185">Reference proteome</keyword>
<protein>
    <submittedName>
        <fullName evidence="1">Siphovirus Gp157 family protein</fullName>
    </submittedName>
</protein>
<name>A0ABR8R3Z1_9BACI</name>
<comment type="caution">
    <text evidence="1">The sequence shown here is derived from an EMBL/GenBank/DDBJ whole genome shotgun (WGS) entry which is preliminary data.</text>
</comment>
<dbReference type="InterPro" id="IPR008840">
    <property type="entry name" value="Sipho_Gp157"/>
</dbReference>
<proteinExistence type="predicted"/>
<dbReference type="RefSeq" id="WP_191696293.1">
    <property type="nucleotide sequence ID" value="NZ_JACSQO010000001.1"/>
</dbReference>
<dbReference type="Pfam" id="PF05565">
    <property type="entry name" value="Sipho_Gp157"/>
    <property type="match status" value="1"/>
</dbReference>